<dbReference type="GeneID" id="112458658"/>
<feature type="compositionally biased region" description="Basic and acidic residues" evidence="2">
    <location>
        <begin position="1"/>
        <end position="11"/>
    </location>
</feature>
<feature type="region of interest" description="Disordered" evidence="2">
    <location>
        <begin position="175"/>
        <end position="232"/>
    </location>
</feature>
<keyword evidence="3" id="KW-1185">Reference proteome</keyword>
<feature type="region of interest" description="Disordered" evidence="2">
    <location>
        <begin position="1"/>
        <end position="59"/>
    </location>
</feature>
<keyword evidence="1" id="KW-0175">Coiled coil</keyword>
<feature type="coiled-coil region" evidence="1">
    <location>
        <begin position="315"/>
        <end position="391"/>
    </location>
</feature>
<dbReference type="Proteomes" id="UP000504618">
    <property type="component" value="Unplaced"/>
</dbReference>
<name>A0A6J1Q7H7_9HYME</name>
<proteinExistence type="predicted"/>
<dbReference type="RefSeq" id="XP_024878174.1">
    <property type="nucleotide sequence ID" value="XM_025022406.1"/>
</dbReference>
<evidence type="ECO:0000313" key="4">
    <source>
        <dbReference type="RefSeq" id="XP_024878174.1"/>
    </source>
</evidence>
<organism evidence="3 4">
    <name type="scientific">Temnothorax curvispinosus</name>
    <dbReference type="NCBI Taxonomy" id="300111"/>
    <lineage>
        <taxon>Eukaryota</taxon>
        <taxon>Metazoa</taxon>
        <taxon>Ecdysozoa</taxon>
        <taxon>Arthropoda</taxon>
        <taxon>Hexapoda</taxon>
        <taxon>Insecta</taxon>
        <taxon>Pterygota</taxon>
        <taxon>Neoptera</taxon>
        <taxon>Endopterygota</taxon>
        <taxon>Hymenoptera</taxon>
        <taxon>Apocrita</taxon>
        <taxon>Aculeata</taxon>
        <taxon>Formicoidea</taxon>
        <taxon>Formicidae</taxon>
        <taxon>Myrmicinae</taxon>
        <taxon>Temnothorax</taxon>
    </lineage>
</organism>
<reference evidence="4" key="1">
    <citation type="submission" date="2025-08" db="UniProtKB">
        <authorList>
            <consortium name="RefSeq"/>
        </authorList>
    </citation>
    <scope>IDENTIFICATION</scope>
    <source>
        <tissue evidence="4">Whole body</tissue>
    </source>
</reference>
<sequence>MRIESPARMEQRLSNPSRPPRQTPPSHSRKNKRRSGRRSNPLDTWPNAPQNDQDGGLVAGVEYPPQMLWQSTSMPQNVPGNGQRLFTAMSDPSVCGYSPMPMTYAMQPVSLPTMYRMYQPMPVPNIRTVHSRQRHHYNKHLANVRPGANNNVANGYGDLQENGILESAVHIGHQNGDYTSLPPTANKDSGVNGDELNSEHRRYSDPGLGPAGNSAHSDSDDSDSVESGSSVTTISRSNKLVLSLIEQMTELKKCNSQLFKELSETKSNLENVKAKWAQCKHSTPADYQPGMLSELVREIREANRNCEEGLITKVKFMLEEKCNQQVKEVDELKNQLAKLMKEKEESDQRVAKLEEEVTALKLSATNEDREIAVFEEENLALRRELQEARACRTMAENAAKCVNFAVSRSVTPVTFDTPCITSTPVRTALTDTRFPLPAIPPASHTSSSASSVLRSRSAEVAAFQPTSEVDQCQNFATDSEPVSREESPTKESAWKRAEMFLASCHTTITCMNDDVTSFIDIIAKQESGVMDNGTLSEILSEVDLGDCLEFYAKEARDVMRNDGKIKSTTTETEKRTKVLLTDIPEESTDDQLGIYDAKMLSMLERDGANDLGSSGVLEEETDLPDKLNDCASKAEKLTNHSDNHSFWQKLCKFRNQRGSFKKPRRKKGNSRKLFSESDEDPSEGQTKILMADMVPPGSPGSDRDTTNEDGDCFPNNDRTNHGTTITDVPDVVVIGGGSIVPKDLCSTRTLTSRTQTAPSRATYTTAYI</sequence>
<feature type="region of interest" description="Disordered" evidence="2">
    <location>
        <begin position="658"/>
        <end position="724"/>
    </location>
</feature>
<evidence type="ECO:0000256" key="1">
    <source>
        <dbReference type="SAM" id="Coils"/>
    </source>
</evidence>
<feature type="compositionally biased region" description="Polar residues" evidence="2">
    <location>
        <begin position="176"/>
        <end position="189"/>
    </location>
</feature>
<accession>A0A6J1Q7H7</accession>
<gene>
    <name evidence="4" type="primary">LOC112458658</name>
</gene>
<dbReference type="AlphaFoldDB" id="A0A6J1Q7H7"/>
<dbReference type="OrthoDB" id="6621649at2759"/>
<protein>
    <submittedName>
        <fullName evidence="4">Uncharacterized protein LOC112458658</fullName>
    </submittedName>
</protein>
<evidence type="ECO:0000313" key="3">
    <source>
        <dbReference type="Proteomes" id="UP000504618"/>
    </source>
</evidence>
<feature type="compositionally biased region" description="Basic residues" evidence="2">
    <location>
        <begin position="27"/>
        <end position="37"/>
    </location>
</feature>
<feature type="compositionally biased region" description="Basic residues" evidence="2">
    <location>
        <begin position="658"/>
        <end position="670"/>
    </location>
</feature>
<evidence type="ECO:0000256" key="2">
    <source>
        <dbReference type="SAM" id="MobiDB-lite"/>
    </source>
</evidence>